<feature type="transmembrane region" description="Helical" evidence="1">
    <location>
        <begin position="37"/>
        <end position="57"/>
    </location>
</feature>
<dbReference type="GO" id="GO:0043164">
    <property type="term" value="P:Gram-negative-bacterium-type cell wall biogenesis"/>
    <property type="evidence" value="ECO:0007669"/>
    <property type="project" value="TreeGrafter"/>
</dbReference>
<accession>A0A6F8T2J9</accession>
<keyword evidence="4" id="KW-1185">Reference proteome</keyword>
<evidence type="ECO:0000313" key="4">
    <source>
        <dbReference type="Proteomes" id="UP000502894"/>
    </source>
</evidence>
<dbReference type="GO" id="GO:0000270">
    <property type="term" value="P:peptidoglycan metabolic process"/>
    <property type="evidence" value="ECO:0007669"/>
    <property type="project" value="TreeGrafter"/>
</dbReference>
<evidence type="ECO:0000313" key="3">
    <source>
        <dbReference type="EMBL" id="BCA94216.1"/>
    </source>
</evidence>
<dbReference type="EMBL" id="AP022839">
    <property type="protein sequence ID" value="BCA94216.1"/>
    <property type="molecule type" value="Genomic_DNA"/>
</dbReference>
<feature type="transmembrane region" description="Helical" evidence="1">
    <location>
        <begin position="12"/>
        <end position="30"/>
    </location>
</feature>
<keyword evidence="1" id="KW-0812">Transmembrane</keyword>
<dbReference type="GO" id="GO:0005886">
    <property type="term" value="C:plasma membrane"/>
    <property type="evidence" value="ECO:0007669"/>
    <property type="project" value="TreeGrafter"/>
</dbReference>
<protein>
    <submittedName>
        <fullName evidence="3">Membrane protein</fullName>
    </submittedName>
</protein>
<dbReference type="Proteomes" id="UP000502894">
    <property type="component" value="Chromosome"/>
</dbReference>
<name>A0A6F8T2J9_9GAMM</name>
<dbReference type="PANTHER" id="PTHR30336:SF4">
    <property type="entry name" value="ENVELOPE BIOGENESIS FACTOR ELYC"/>
    <property type="match status" value="1"/>
</dbReference>
<keyword evidence="1" id="KW-0472">Membrane</keyword>
<reference evidence="3" key="1">
    <citation type="journal article" date="2020" name="Microbiol. Resour. Announc.">
        <title>Complete Genome Sequence of Novel Psychrotolerant Legionella Strain TUM19329, Isolated from Antarctic Lake Sediment.</title>
        <authorList>
            <person name="Shimada S."/>
            <person name="Nakai R."/>
            <person name="Aoki K."/>
            <person name="Shimoeda N."/>
            <person name="Ohno G."/>
            <person name="Miyazaki Y."/>
            <person name="Kudoh S."/>
            <person name="Imura S."/>
            <person name="Watanabe K."/>
            <person name="Ishii Y."/>
            <person name="Tateda K."/>
        </authorList>
    </citation>
    <scope>NUCLEOTIDE SEQUENCE [LARGE SCALE GENOMIC DNA]</scope>
    <source>
        <strain evidence="3">TUM19329</strain>
    </source>
</reference>
<evidence type="ECO:0000259" key="2">
    <source>
        <dbReference type="Pfam" id="PF02698"/>
    </source>
</evidence>
<evidence type="ECO:0000256" key="1">
    <source>
        <dbReference type="SAM" id="Phobius"/>
    </source>
</evidence>
<sequence>MAFLRHVIEFVINPYFLCLLILGLCIFFLWRRTYLVFVRVMLSMVFILLMVISTGWLPNYITNKLETQYPIVQQIDPRINWVVVLSGGQNPLEGMPANLRLSSASIKRLVEGVRLFRALPRAKLVLSGGGSTGEQPEALLLAQLAKWFSIPEQDVVLELKSINTADQARELVSIVHNQPFYLVTSAIHMPRSIALCRQQGLHPIAAPTDYTFFWSTSDKVKMIIPNAYNLSYFSIAMHEVLGRIWAVLTQKL</sequence>
<keyword evidence="1" id="KW-1133">Transmembrane helix</keyword>
<dbReference type="InterPro" id="IPR051599">
    <property type="entry name" value="Cell_Envelope_Assoc"/>
</dbReference>
<dbReference type="PANTHER" id="PTHR30336">
    <property type="entry name" value="INNER MEMBRANE PROTEIN, PROBABLE PERMEASE"/>
    <property type="match status" value="1"/>
</dbReference>
<proteinExistence type="predicted"/>
<dbReference type="AlphaFoldDB" id="A0A6F8T2J9"/>
<dbReference type="KEGG" id="lant:TUM19329_05770"/>
<organism evidence="3 4">
    <name type="scientific">Legionella antarctica</name>
    <dbReference type="NCBI Taxonomy" id="2708020"/>
    <lineage>
        <taxon>Bacteria</taxon>
        <taxon>Pseudomonadati</taxon>
        <taxon>Pseudomonadota</taxon>
        <taxon>Gammaproteobacteria</taxon>
        <taxon>Legionellales</taxon>
        <taxon>Legionellaceae</taxon>
        <taxon>Legionella</taxon>
    </lineage>
</organism>
<dbReference type="Pfam" id="PF02698">
    <property type="entry name" value="DUF218"/>
    <property type="match status" value="1"/>
</dbReference>
<gene>
    <name evidence="3" type="ORF">TUM19329_05770</name>
</gene>
<dbReference type="InterPro" id="IPR014729">
    <property type="entry name" value="Rossmann-like_a/b/a_fold"/>
</dbReference>
<dbReference type="CDD" id="cd06259">
    <property type="entry name" value="YdcF-like"/>
    <property type="match status" value="1"/>
</dbReference>
<feature type="domain" description="DUF218" evidence="2">
    <location>
        <begin position="81"/>
        <end position="242"/>
    </location>
</feature>
<dbReference type="Gene3D" id="3.40.50.620">
    <property type="entry name" value="HUPs"/>
    <property type="match status" value="1"/>
</dbReference>
<dbReference type="InterPro" id="IPR003848">
    <property type="entry name" value="DUF218"/>
</dbReference>